<keyword evidence="2" id="KW-0472">Membrane</keyword>
<evidence type="ECO:0000313" key="4">
    <source>
        <dbReference type="Proteomes" id="UP001050691"/>
    </source>
</evidence>
<proteinExistence type="predicted"/>
<evidence type="ECO:0000256" key="1">
    <source>
        <dbReference type="SAM" id="MobiDB-lite"/>
    </source>
</evidence>
<keyword evidence="2" id="KW-0812">Transmembrane</keyword>
<dbReference type="Proteomes" id="UP001050691">
    <property type="component" value="Unassembled WGS sequence"/>
</dbReference>
<evidence type="ECO:0008006" key="5">
    <source>
        <dbReference type="Google" id="ProtNLM"/>
    </source>
</evidence>
<evidence type="ECO:0000256" key="2">
    <source>
        <dbReference type="SAM" id="Phobius"/>
    </source>
</evidence>
<keyword evidence="2" id="KW-1133">Transmembrane helix</keyword>
<dbReference type="AlphaFoldDB" id="A0AAV5ACT8"/>
<evidence type="ECO:0000313" key="3">
    <source>
        <dbReference type="EMBL" id="GJJ10826.1"/>
    </source>
</evidence>
<keyword evidence="4" id="KW-1185">Reference proteome</keyword>
<feature type="transmembrane region" description="Helical" evidence="2">
    <location>
        <begin position="543"/>
        <end position="564"/>
    </location>
</feature>
<reference evidence="3" key="1">
    <citation type="submission" date="2021-10" db="EMBL/GenBank/DDBJ databases">
        <title>De novo Genome Assembly of Clathrus columnatus (Basidiomycota, Fungi) Using Illumina and Nanopore Sequence Data.</title>
        <authorList>
            <person name="Ogiso-Tanaka E."/>
            <person name="Itagaki H."/>
            <person name="Hosoya T."/>
            <person name="Hosaka K."/>
        </authorList>
    </citation>
    <scope>NUCLEOTIDE SEQUENCE</scope>
    <source>
        <strain evidence="3">MO-923</strain>
    </source>
</reference>
<feature type="region of interest" description="Disordered" evidence="1">
    <location>
        <begin position="480"/>
        <end position="537"/>
    </location>
</feature>
<feature type="compositionally biased region" description="Low complexity" evidence="1">
    <location>
        <begin position="480"/>
        <end position="510"/>
    </location>
</feature>
<feature type="compositionally biased region" description="Low complexity" evidence="1">
    <location>
        <begin position="517"/>
        <end position="537"/>
    </location>
</feature>
<name>A0AAV5ACT8_9AGAM</name>
<protein>
    <recommendedName>
        <fullName evidence="5">F-box domain-containing protein</fullName>
    </recommendedName>
</protein>
<comment type="caution">
    <text evidence="3">The sequence shown here is derived from an EMBL/GenBank/DDBJ whole genome shotgun (WGS) entry which is preliminary data.</text>
</comment>
<accession>A0AAV5ACT8</accession>
<gene>
    <name evidence="3" type="ORF">Clacol_005054</name>
</gene>
<dbReference type="EMBL" id="BPWL01000005">
    <property type="protein sequence ID" value="GJJ10826.1"/>
    <property type="molecule type" value="Genomic_DNA"/>
</dbReference>
<sequence length="566" mass="61568">MSLNEFDEKRDELSKNLNSGQLRLSCVDIGLAHIPQTGVNSGWFEYLSTDPCYLRELIIEKLPLPWAIPPHQKLTRLIIKNIPAPAALLTFLSHCPLLNELEIDLVRNTQLDTSTTAVLIATFQTLDFPHLKKLKLSATDPRSYECILEVSSRIVISRHLLSLCVTWKRNSSRHNNIDLGKSLSFIGPAREPFDHSPVIDLIRGMPDIRHLQLVSFAWELLISWNIDFTALFPHLTSLELYDESDQLDRFSRPPRPYRDCTAWLTALIAFPNVNLHTLILREVAINSSILLDAALKIGMKYLRLEETHVEPEILAVLCGKGIEVISPILIMHSSFSETISFHKKQIHVYPSDVSSQTTTTSLYVPTLSDTQLVNGSFLLGSLLGAQDGTSTYKLIMGTTNAEAPSPSLTLIEASTTAHLFGSAAVDDEGDNLIINVQCTINGDLSTCKADAGGAIEAPGVTAPISTITFTETVTPVPVTLVGTLPSTTPNSTQPTSSSSSGSSTKTALSSQVTPGLTSSTGTPNVTTSTSGSVSTTTSNSASYYKVFVLLWTLPIVAVAILVVMDN</sequence>
<organism evidence="3 4">
    <name type="scientific">Clathrus columnatus</name>
    <dbReference type="NCBI Taxonomy" id="1419009"/>
    <lineage>
        <taxon>Eukaryota</taxon>
        <taxon>Fungi</taxon>
        <taxon>Dikarya</taxon>
        <taxon>Basidiomycota</taxon>
        <taxon>Agaricomycotina</taxon>
        <taxon>Agaricomycetes</taxon>
        <taxon>Phallomycetidae</taxon>
        <taxon>Phallales</taxon>
        <taxon>Clathraceae</taxon>
        <taxon>Clathrus</taxon>
    </lineage>
</organism>